<evidence type="ECO:0000256" key="1">
    <source>
        <dbReference type="ARBA" id="ARBA00023242"/>
    </source>
</evidence>
<name>A0A2J6TR11_9HELO</name>
<sequence length="516" mass="58031">MERPIHARPEFPLRSQPELLSRSCTECRRRKQKCKPSLIPEGPCANCAKRYPPVACVKRYGSCNGNRIVHQLDGRLKSNRRPYKDVQYQVQVVINNEQPLESPRTFFGLIAGINTAGISPIDSNAQNAQLLYYYVQRVIPLITSLDGKNPPPELNNSLLPGVINSPLLPKIAILEAAIIRELFQPCDLAENRRLILLKGEIIARINEFITKDFSKTYREAIQSVLHIALLEYYWGERASVVAHMNGLKSMIKLRGGIESLESELFTKLITLLDLQIACGYEKVPSILTFDLPVITASQCPQTFENPFHESTTPFSTVLEQFYGLYELATILDDVRLLTSSITSIGTIKCDLEDPLLQQHNTITITDHAFRILHATRCLPSTPLTPSSPPADLIHEILRTTIIIYTTAISSRLPLSIVYTPALRRQVYHSAMGFQLSNWKQIPGLQLWVLLLACPGSGKDPLGRLLRSHKSLATIYIGLKDFEFTVRCLRSFLGVQRWISGGILNEGLVENLYSDIM</sequence>
<dbReference type="EMBL" id="KZ613746">
    <property type="protein sequence ID" value="PMD65464.1"/>
    <property type="molecule type" value="Genomic_DNA"/>
</dbReference>
<gene>
    <name evidence="3" type="ORF">K444DRAFT_181066</name>
</gene>
<reference evidence="3 4" key="1">
    <citation type="submission" date="2016-04" db="EMBL/GenBank/DDBJ databases">
        <title>A degradative enzymes factory behind the ericoid mycorrhizal symbiosis.</title>
        <authorList>
            <consortium name="DOE Joint Genome Institute"/>
            <person name="Martino E."/>
            <person name="Morin E."/>
            <person name="Grelet G."/>
            <person name="Kuo A."/>
            <person name="Kohler A."/>
            <person name="Daghino S."/>
            <person name="Barry K."/>
            <person name="Choi C."/>
            <person name="Cichocki N."/>
            <person name="Clum A."/>
            <person name="Copeland A."/>
            <person name="Hainaut M."/>
            <person name="Haridas S."/>
            <person name="Labutti K."/>
            <person name="Lindquist E."/>
            <person name="Lipzen A."/>
            <person name="Khouja H.-R."/>
            <person name="Murat C."/>
            <person name="Ohm R."/>
            <person name="Olson A."/>
            <person name="Spatafora J."/>
            <person name="Veneault-Fourrey C."/>
            <person name="Henrissat B."/>
            <person name="Grigoriev I."/>
            <person name="Martin F."/>
            <person name="Perotto S."/>
        </authorList>
    </citation>
    <scope>NUCLEOTIDE SEQUENCE [LARGE SCALE GENOMIC DNA]</scope>
    <source>
        <strain evidence="3 4">E</strain>
    </source>
</reference>
<dbReference type="PROSITE" id="PS00463">
    <property type="entry name" value="ZN2_CY6_FUNGAL_1"/>
    <property type="match status" value="1"/>
</dbReference>
<dbReference type="GO" id="GO:0008270">
    <property type="term" value="F:zinc ion binding"/>
    <property type="evidence" value="ECO:0007669"/>
    <property type="project" value="InterPro"/>
</dbReference>
<dbReference type="OrthoDB" id="415825at2759"/>
<evidence type="ECO:0000313" key="3">
    <source>
        <dbReference type="EMBL" id="PMD65464.1"/>
    </source>
</evidence>
<dbReference type="InterPro" id="IPR001138">
    <property type="entry name" value="Zn2Cys6_DnaBD"/>
</dbReference>
<dbReference type="GO" id="GO:0000981">
    <property type="term" value="F:DNA-binding transcription factor activity, RNA polymerase II-specific"/>
    <property type="evidence" value="ECO:0007669"/>
    <property type="project" value="InterPro"/>
</dbReference>
<feature type="domain" description="Zn(2)-C6 fungal-type" evidence="2">
    <location>
        <begin position="23"/>
        <end position="58"/>
    </location>
</feature>
<proteinExistence type="predicted"/>
<dbReference type="PANTHER" id="PTHR37540:SF9">
    <property type="entry name" value="ZN(2)-C6 FUNGAL-TYPE DOMAIN-CONTAINING PROTEIN"/>
    <property type="match status" value="1"/>
</dbReference>
<keyword evidence="4" id="KW-1185">Reference proteome</keyword>
<organism evidence="3 4">
    <name type="scientific">Hyaloscypha bicolor E</name>
    <dbReference type="NCBI Taxonomy" id="1095630"/>
    <lineage>
        <taxon>Eukaryota</taxon>
        <taxon>Fungi</taxon>
        <taxon>Dikarya</taxon>
        <taxon>Ascomycota</taxon>
        <taxon>Pezizomycotina</taxon>
        <taxon>Leotiomycetes</taxon>
        <taxon>Helotiales</taxon>
        <taxon>Hyaloscyphaceae</taxon>
        <taxon>Hyaloscypha</taxon>
        <taxon>Hyaloscypha bicolor</taxon>
    </lineage>
</organism>
<protein>
    <recommendedName>
        <fullName evidence="2">Zn(2)-C6 fungal-type domain-containing protein</fullName>
    </recommendedName>
</protein>
<dbReference type="PANTHER" id="PTHR37540">
    <property type="entry name" value="TRANSCRIPTION FACTOR (ACR-2), PUTATIVE-RELATED-RELATED"/>
    <property type="match status" value="1"/>
</dbReference>
<accession>A0A2J6TR11</accession>
<dbReference type="PROSITE" id="PS50048">
    <property type="entry name" value="ZN2_CY6_FUNGAL_2"/>
    <property type="match status" value="1"/>
</dbReference>
<evidence type="ECO:0000259" key="2">
    <source>
        <dbReference type="PROSITE" id="PS50048"/>
    </source>
</evidence>
<dbReference type="CDD" id="cd00067">
    <property type="entry name" value="GAL4"/>
    <property type="match status" value="1"/>
</dbReference>
<dbReference type="RefSeq" id="XP_024742368.1">
    <property type="nucleotide sequence ID" value="XM_024870814.1"/>
</dbReference>
<evidence type="ECO:0000313" key="4">
    <source>
        <dbReference type="Proteomes" id="UP000235371"/>
    </source>
</evidence>
<keyword evidence="1" id="KW-0539">Nucleus</keyword>
<dbReference type="Proteomes" id="UP000235371">
    <property type="component" value="Unassembled WGS sequence"/>
</dbReference>
<dbReference type="AlphaFoldDB" id="A0A2J6TR11"/>
<dbReference type="GeneID" id="36578896"/>
<dbReference type="InParanoid" id="A0A2J6TR11"/>